<dbReference type="RefSeq" id="WP_149473972.1">
    <property type="nucleotide sequence ID" value="NZ_JAGGMB010000007.1"/>
</dbReference>
<accession>A0A9X0YW44</accession>
<evidence type="ECO:0000256" key="2">
    <source>
        <dbReference type="ARBA" id="ARBA00012323"/>
    </source>
</evidence>
<dbReference type="InterPro" id="IPR004654">
    <property type="entry name" value="ROK_glcA"/>
</dbReference>
<dbReference type="InterPro" id="IPR000600">
    <property type="entry name" value="ROK"/>
</dbReference>
<organism evidence="9 10">
    <name type="scientific">Oceanobacillus polygoni</name>
    <dbReference type="NCBI Taxonomy" id="1235259"/>
    <lineage>
        <taxon>Bacteria</taxon>
        <taxon>Bacillati</taxon>
        <taxon>Bacillota</taxon>
        <taxon>Bacilli</taxon>
        <taxon>Bacillales</taxon>
        <taxon>Bacillaceae</taxon>
        <taxon>Oceanobacillus</taxon>
    </lineage>
</organism>
<dbReference type="Pfam" id="PF00480">
    <property type="entry name" value="ROK"/>
    <property type="match status" value="1"/>
</dbReference>
<dbReference type="InterPro" id="IPR049874">
    <property type="entry name" value="ROK_cs"/>
</dbReference>
<dbReference type="AlphaFoldDB" id="A0A9X0YW44"/>
<keyword evidence="10" id="KW-1185">Reference proteome</keyword>
<evidence type="ECO:0000256" key="6">
    <source>
        <dbReference type="ARBA" id="ARBA00022777"/>
    </source>
</evidence>
<evidence type="ECO:0000256" key="4">
    <source>
        <dbReference type="ARBA" id="ARBA00022679"/>
    </source>
</evidence>
<keyword evidence="4 9" id="KW-0808">Transferase</keyword>
<dbReference type="EMBL" id="JAGGMB010000007">
    <property type="protein sequence ID" value="MBP2078194.1"/>
    <property type="molecule type" value="Genomic_DNA"/>
</dbReference>
<dbReference type="GO" id="GO:0005737">
    <property type="term" value="C:cytoplasm"/>
    <property type="evidence" value="ECO:0007669"/>
    <property type="project" value="InterPro"/>
</dbReference>
<comment type="caution">
    <text evidence="9">The sequence shown here is derived from an EMBL/GenBank/DDBJ whole genome shotgun (WGS) entry which is preliminary data.</text>
</comment>
<protein>
    <recommendedName>
        <fullName evidence="3">Glucokinase</fullName>
        <ecNumber evidence="2">2.7.1.2</ecNumber>
    </recommendedName>
    <alternativeName>
        <fullName evidence="8">Glucose kinase</fullName>
    </alternativeName>
</protein>
<sequence length="323" mass="33631">MEKLLLGIDIGGTSVKIGIINQQGEIQEKWEVPTNKLNAGVTIVDEIWASIESKLSILHLSISSFLGVGVGAPGFIDMDSGVVSVAVNIGWKDFPLADQLKEKSGLPVFVANDANIAVLGENWTGAGDQAKNLIALTLGTGVGGGIIVNGSILNGTNGMAGELGHLSIEKEGYPCNCGNNGCLETIASATGIVRQAMDKIMSHPDSKLAEIYKKNQAITAKDVFDLAKVGDVIAELIVKRTADVLGQVIADLGVVVNPSNVLIGGGVSKAGDLLVDEIRTAFKKYALPRVADACEIKVAQLGNDAGIIGGAYLVLQQMNNDNS</sequence>
<gene>
    <name evidence="9" type="ORF">J2Z64_002451</name>
</gene>
<dbReference type="PANTHER" id="PTHR18964">
    <property type="entry name" value="ROK (REPRESSOR, ORF, KINASE) FAMILY"/>
    <property type="match status" value="1"/>
</dbReference>
<reference evidence="9" key="1">
    <citation type="submission" date="2021-03" db="EMBL/GenBank/DDBJ databases">
        <title>Genomic Encyclopedia of Type Strains, Phase IV (KMG-IV): sequencing the most valuable type-strain genomes for metagenomic binning, comparative biology and taxonomic classification.</title>
        <authorList>
            <person name="Goeker M."/>
        </authorList>
    </citation>
    <scope>NUCLEOTIDE SEQUENCE</scope>
    <source>
        <strain evidence="9">DSM 107338</strain>
    </source>
</reference>
<dbReference type="SUPFAM" id="SSF53067">
    <property type="entry name" value="Actin-like ATPase domain"/>
    <property type="match status" value="1"/>
</dbReference>
<dbReference type="GO" id="GO:0004340">
    <property type="term" value="F:glucokinase activity"/>
    <property type="evidence" value="ECO:0007669"/>
    <property type="project" value="UniProtKB-EC"/>
</dbReference>
<dbReference type="PROSITE" id="PS01125">
    <property type="entry name" value="ROK"/>
    <property type="match status" value="1"/>
</dbReference>
<evidence type="ECO:0000256" key="1">
    <source>
        <dbReference type="ARBA" id="ARBA00006479"/>
    </source>
</evidence>
<dbReference type="Proteomes" id="UP001138793">
    <property type="component" value="Unassembled WGS sequence"/>
</dbReference>
<dbReference type="GO" id="GO:0006096">
    <property type="term" value="P:glycolytic process"/>
    <property type="evidence" value="ECO:0007669"/>
    <property type="project" value="InterPro"/>
</dbReference>
<evidence type="ECO:0000256" key="7">
    <source>
        <dbReference type="ARBA" id="ARBA00022840"/>
    </source>
</evidence>
<evidence type="ECO:0000256" key="3">
    <source>
        <dbReference type="ARBA" id="ARBA00014701"/>
    </source>
</evidence>
<comment type="similarity">
    <text evidence="1">Belongs to the ROK (NagC/XylR) family.</text>
</comment>
<evidence type="ECO:0000256" key="8">
    <source>
        <dbReference type="ARBA" id="ARBA00032386"/>
    </source>
</evidence>
<evidence type="ECO:0000313" key="9">
    <source>
        <dbReference type="EMBL" id="MBP2078194.1"/>
    </source>
</evidence>
<name>A0A9X0YW44_9BACI</name>
<proteinExistence type="inferred from homology"/>
<keyword evidence="7" id="KW-0067">ATP-binding</keyword>
<dbReference type="OrthoDB" id="9810372at2"/>
<dbReference type="GO" id="GO:0005524">
    <property type="term" value="F:ATP binding"/>
    <property type="evidence" value="ECO:0007669"/>
    <property type="project" value="UniProtKB-KW"/>
</dbReference>
<keyword evidence="5" id="KW-0547">Nucleotide-binding</keyword>
<evidence type="ECO:0000313" key="10">
    <source>
        <dbReference type="Proteomes" id="UP001138793"/>
    </source>
</evidence>
<evidence type="ECO:0000256" key="5">
    <source>
        <dbReference type="ARBA" id="ARBA00022741"/>
    </source>
</evidence>
<dbReference type="PANTHER" id="PTHR18964:SF149">
    <property type="entry name" value="BIFUNCTIONAL UDP-N-ACETYLGLUCOSAMINE 2-EPIMERASE_N-ACETYLMANNOSAMINE KINASE"/>
    <property type="match status" value="1"/>
</dbReference>
<dbReference type="Gene3D" id="3.30.420.40">
    <property type="match status" value="2"/>
</dbReference>
<dbReference type="NCBIfam" id="TIGR00744">
    <property type="entry name" value="ROK_glcA_fam"/>
    <property type="match status" value="1"/>
</dbReference>
<keyword evidence="6" id="KW-0418">Kinase</keyword>
<dbReference type="EC" id="2.7.1.2" evidence="2"/>
<dbReference type="InterPro" id="IPR043129">
    <property type="entry name" value="ATPase_NBD"/>
</dbReference>